<dbReference type="EMBL" id="BTGU01000026">
    <property type="protein sequence ID" value="GMN47811.1"/>
    <property type="molecule type" value="Genomic_DNA"/>
</dbReference>
<dbReference type="Proteomes" id="UP001187192">
    <property type="component" value="Unassembled WGS sequence"/>
</dbReference>
<name>A0AA88ATW6_FICCA</name>
<gene>
    <name evidence="1" type="ORF">TIFTF001_016988</name>
</gene>
<evidence type="ECO:0000313" key="2">
    <source>
        <dbReference type="Proteomes" id="UP001187192"/>
    </source>
</evidence>
<reference evidence="1" key="1">
    <citation type="submission" date="2023-07" db="EMBL/GenBank/DDBJ databases">
        <title>draft genome sequence of fig (Ficus carica).</title>
        <authorList>
            <person name="Takahashi T."/>
            <person name="Nishimura K."/>
        </authorList>
    </citation>
    <scope>NUCLEOTIDE SEQUENCE</scope>
</reference>
<sequence>MEHSRKSTVVGTGVPGSSTIVCCSWAWARRDESCSRKRSAVLTEGCHLPRALNGFGPQLLHSPAGFLVDVRLGLLGANSGCLSPHLPRAQWAVCWPRSGGQGFGWGGLSSVAVFVAPSSSCDVEFGGLVPSRNVFSGHVDEENNKIVTTGVLLVGRRQMIGKEGRTLFGTSLIINVRQRTSSLVPFAILIPQHSPSIAAACGPLVDLYNPTTNDLIISSTWHFSIRPTGLSSIQL</sequence>
<organism evidence="1 2">
    <name type="scientific">Ficus carica</name>
    <name type="common">Common fig</name>
    <dbReference type="NCBI Taxonomy" id="3494"/>
    <lineage>
        <taxon>Eukaryota</taxon>
        <taxon>Viridiplantae</taxon>
        <taxon>Streptophyta</taxon>
        <taxon>Embryophyta</taxon>
        <taxon>Tracheophyta</taxon>
        <taxon>Spermatophyta</taxon>
        <taxon>Magnoliopsida</taxon>
        <taxon>eudicotyledons</taxon>
        <taxon>Gunneridae</taxon>
        <taxon>Pentapetalae</taxon>
        <taxon>rosids</taxon>
        <taxon>fabids</taxon>
        <taxon>Rosales</taxon>
        <taxon>Moraceae</taxon>
        <taxon>Ficeae</taxon>
        <taxon>Ficus</taxon>
    </lineage>
</organism>
<comment type="caution">
    <text evidence="1">The sequence shown here is derived from an EMBL/GenBank/DDBJ whole genome shotgun (WGS) entry which is preliminary data.</text>
</comment>
<proteinExistence type="predicted"/>
<protein>
    <submittedName>
        <fullName evidence="1">Uncharacterized protein</fullName>
    </submittedName>
</protein>
<dbReference type="AlphaFoldDB" id="A0AA88ATW6"/>
<evidence type="ECO:0000313" key="1">
    <source>
        <dbReference type="EMBL" id="GMN47811.1"/>
    </source>
</evidence>
<keyword evidence="2" id="KW-1185">Reference proteome</keyword>
<accession>A0AA88ATW6</accession>
<dbReference type="Gramene" id="FCD_00024104-RA">
    <property type="protein sequence ID" value="FCD_00024104-RA:cds"/>
    <property type="gene ID" value="FCD_00024104"/>
</dbReference>